<evidence type="ECO:0000313" key="2">
    <source>
        <dbReference type="EMBL" id="KAJ1178006.1"/>
    </source>
</evidence>
<evidence type="ECO:0000313" key="3">
    <source>
        <dbReference type="Proteomes" id="UP001066276"/>
    </source>
</evidence>
<dbReference type="AlphaFoldDB" id="A0AAV7TNH5"/>
<dbReference type="Proteomes" id="UP001066276">
    <property type="component" value="Chromosome 3_2"/>
</dbReference>
<protein>
    <submittedName>
        <fullName evidence="2">Uncharacterized protein</fullName>
    </submittedName>
</protein>
<reference evidence="2" key="1">
    <citation type="journal article" date="2022" name="bioRxiv">
        <title>Sequencing and chromosome-scale assembly of the giantPleurodeles waltlgenome.</title>
        <authorList>
            <person name="Brown T."/>
            <person name="Elewa A."/>
            <person name="Iarovenko S."/>
            <person name="Subramanian E."/>
            <person name="Araus A.J."/>
            <person name="Petzold A."/>
            <person name="Susuki M."/>
            <person name="Suzuki K.-i.T."/>
            <person name="Hayashi T."/>
            <person name="Toyoda A."/>
            <person name="Oliveira C."/>
            <person name="Osipova E."/>
            <person name="Leigh N.D."/>
            <person name="Simon A."/>
            <person name="Yun M.H."/>
        </authorList>
    </citation>
    <scope>NUCLEOTIDE SEQUENCE</scope>
    <source>
        <strain evidence="2">20211129_DDA</strain>
        <tissue evidence="2">Liver</tissue>
    </source>
</reference>
<keyword evidence="3" id="KW-1185">Reference proteome</keyword>
<accession>A0AAV7TNH5</accession>
<evidence type="ECO:0000256" key="1">
    <source>
        <dbReference type="SAM" id="MobiDB-lite"/>
    </source>
</evidence>
<organism evidence="2 3">
    <name type="scientific">Pleurodeles waltl</name>
    <name type="common">Iberian ribbed newt</name>
    <dbReference type="NCBI Taxonomy" id="8319"/>
    <lineage>
        <taxon>Eukaryota</taxon>
        <taxon>Metazoa</taxon>
        <taxon>Chordata</taxon>
        <taxon>Craniata</taxon>
        <taxon>Vertebrata</taxon>
        <taxon>Euteleostomi</taxon>
        <taxon>Amphibia</taxon>
        <taxon>Batrachia</taxon>
        <taxon>Caudata</taxon>
        <taxon>Salamandroidea</taxon>
        <taxon>Salamandridae</taxon>
        <taxon>Pleurodelinae</taxon>
        <taxon>Pleurodeles</taxon>
    </lineage>
</organism>
<name>A0AAV7TNH5_PLEWA</name>
<dbReference type="EMBL" id="JANPWB010000006">
    <property type="protein sequence ID" value="KAJ1178006.1"/>
    <property type="molecule type" value="Genomic_DNA"/>
</dbReference>
<sequence>MTGTTFDPDPLQSLLDYIKNLPQAIRRVAALVVLVAKHKMAMGWGGLRGGTLKCILSLFLDYHPPNQGDYLLMAETLMRAFRILQIYGEVLGFMVNWSKSVFMPLKSDVSRALHTPQLKIATLHFKYLDLMIIRDANKDCKRDLGRFEEEDWVETRMVPRILTISAHLCLPKFKYLRQDGVLCQPQRAGEAAAAKGWARGRGLAHCCVPVGTGLHRLFSLWDGSSQGGKRGLFTFATSTVPWSPVLPSGRGWALSQAAPKAMRSSTHLRWAPLQNLRGRSFNWAVPSIPLPGGRARSSPSPVGGHKKDLTRRWAPSAPHRPPHLHSTASPGRRARPGMRKRLRGRRGGRLGAESEPPVTHELRRRHQAPALHPASGPWGGRGSSGGRNTCRPPRVSFHC</sequence>
<feature type="region of interest" description="Disordered" evidence="1">
    <location>
        <begin position="289"/>
        <end position="399"/>
    </location>
</feature>
<gene>
    <name evidence="2" type="ORF">NDU88_003256</name>
</gene>
<comment type="caution">
    <text evidence="2">The sequence shown here is derived from an EMBL/GenBank/DDBJ whole genome shotgun (WGS) entry which is preliminary data.</text>
</comment>
<proteinExistence type="predicted"/>
<feature type="compositionally biased region" description="Basic residues" evidence="1">
    <location>
        <begin position="332"/>
        <end position="348"/>
    </location>
</feature>